<geneLocation type="plasmid" evidence="2">
    <name>prb98</name>
</geneLocation>
<evidence type="ECO:0000313" key="1">
    <source>
        <dbReference type="EMBL" id="AWK76705.1"/>
    </source>
</evidence>
<keyword evidence="1" id="KW-0614">Plasmid</keyword>
<dbReference type="EMBL" id="CP021355">
    <property type="protein sequence ID" value="AWK76705.1"/>
    <property type="molecule type" value="Genomic_DNA"/>
</dbReference>
<accession>A0A2S2C762</accession>
<protein>
    <submittedName>
        <fullName evidence="1">Uncharacterized protein</fullName>
    </submittedName>
</protein>
<dbReference type="Proteomes" id="UP000245711">
    <property type="component" value="Plasmid pRB98"/>
</dbReference>
<evidence type="ECO:0000313" key="2">
    <source>
        <dbReference type="Proteomes" id="UP000245711"/>
    </source>
</evidence>
<organism evidence="1 2">
    <name type="scientific">Rhodococcus oxybenzonivorans</name>
    <dbReference type="NCBI Taxonomy" id="1990687"/>
    <lineage>
        <taxon>Bacteria</taxon>
        <taxon>Bacillati</taxon>
        <taxon>Actinomycetota</taxon>
        <taxon>Actinomycetes</taxon>
        <taxon>Mycobacteriales</taxon>
        <taxon>Nocardiaceae</taxon>
        <taxon>Rhodococcus</taxon>
    </lineage>
</organism>
<proteinExistence type="predicted"/>
<dbReference type="KEGG" id="roz:CBI38_34230"/>
<reference evidence="1 2" key="1">
    <citation type="submission" date="2017-05" db="EMBL/GenBank/DDBJ databases">
        <title>Isolation of Rhodococcus sp. S2-17 biodegrading of BP-3.</title>
        <authorList>
            <person name="Lee Y."/>
            <person name="Kim K.H."/>
            <person name="Chun B.H."/>
            <person name="Jung H.S."/>
            <person name="Jeon C.O."/>
        </authorList>
    </citation>
    <scope>NUCLEOTIDE SEQUENCE [LARGE SCALE GENOMIC DNA]</scope>
    <source>
        <strain evidence="1 2">S2-17</strain>
        <plasmid evidence="2">prb98</plasmid>
    </source>
</reference>
<gene>
    <name evidence="1" type="ORF">CBI38_34230</name>
</gene>
<keyword evidence="2" id="KW-1185">Reference proteome</keyword>
<name>A0A2S2C762_9NOCA</name>
<dbReference type="AlphaFoldDB" id="A0A2S2C762"/>
<sequence>MFSFLRRHSAAPASDWMATRGNVGERVDAGSPENYARLKQFACDFVVSGSYVEPDGDEHELWRAGKLVPWYISHLLDNGRHFGSGVDIACHAEEPAVDLWEAGRLCPSWDQTVALARLLDVRVRDLTHPDARPHHHEDRPRYRVRDNAILSFEPSVLQAAASSTT</sequence>